<keyword evidence="2" id="KW-1185">Reference proteome</keyword>
<dbReference type="GeneID" id="138928726"/>
<dbReference type="Proteomes" id="UP001652661">
    <property type="component" value="Chromosome 3R"/>
</dbReference>
<name>A0ABM4GI19_DROKI</name>
<protein>
    <submittedName>
        <fullName evidence="3">Salivary glue protein Sgs-5-like</fullName>
    </submittedName>
</protein>
<feature type="chain" id="PRO_5045625266" evidence="1">
    <location>
        <begin position="23"/>
        <end position="148"/>
    </location>
</feature>
<dbReference type="RefSeq" id="XP_070142345.1">
    <property type="nucleotide sequence ID" value="XM_070286244.1"/>
</dbReference>
<evidence type="ECO:0000256" key="1">
    <source>
        <dbReference type="SAM" id="SignalP"/>
    </source>
</evidence>
<gene>
    <name evidence="3" type="primary">LOC138928726</name>
</gene>
<proteinExistence type="predicted"/>
<evidence type="ECO:0000313" key="3">
    <source>
        <dbReference type="RefSeq" id="XP_070142345.1"/>
    </source>
</evidence>
<keyword evidence="1" id="KW-0732">Signal</keyword>
<feature type="signal peptide" evidence="1">
    <location>
        <begin position="1"/>
        <end position="22"/>
    </location>
</feature>
<reference evidence="3" key="1">
    <citation type="submission" date="2025-08" db="UniProtKB">
        <authorList>
            <consortium name="RefSeq"/>
        </authorList>
    </citation>
    <scope>IDENTIFICATION</scope>
    <source>
        <strain evidence="3">14028-0561.14</strain>
        <tissue evidence="3">Whole fly</tissue>
    </source>
</reference>
<evidence type="ECO:0000313" key="2">
    <source>
        <dbReference type="Proteomes" id="UP001652661"/>
    </source>
</evidence>
<sequence length="148" mass="16441">MEAVRLSFLLALLGGFLQLGDSLPRDCSGTCTIQFKCDPYYKDLTWTIVDKVCRVFKNPCIFASNNCHRENQCLKVLTATSQEKCMKYCPACCPPCGGPPVCALFTYTDVDGVRKDREVDFSSLCHADQYACQNADAYIGEPRIGPCK</sequence>
<accession>A0ABM4GI19</accession>
<organism evidence="2 3">
    <name type="scientific">Drosophila kikkawai</name>
    <name type="common">Fruit fly</name>
    <dbReference type="NCBI Taxonomy" id="30033"/>
    <lineage>
        <taxon>Eukaryota</taxon>
        <taxon>Metazoa</taxon>
        <taxon>Ecdysozoa</taxon>
        <taxon>Arthropoda</taxon>
        <taxon>Hexapoda</taxon>
        <taxon>Insecta</taxon>
        <taxon>Pterygota</taxon>
        <taxon>Neoptera</taxon>
        <taxon>Endopterygota</taxon>
        <taxon>Diptera</taxon>
        <taxon>Brachycera</taxon>
        <taxon>Muscomorpha</taxon>
        <taxon>Ephydroidea</taxon>
        <taxon>Drosophilidae</taxon>
        <taxon>Drosophila</taxon>
        <taxon>Sophophora</taxon>
    </lineage>
</organism>